<name>A0ACC1SED2_9APHY</name>
<dbReference type="EMBL" id="JANHOG010001385">
    <property type="protein sequence ID" value="KAJ3537947.1"/>
    <property type="molecule type" value="Genomic_DNA"/>
</dbReference>
<organism evidence="1 2">
    <name type="scientific">Phlebia brevispora</name>
    <dbReference type="NCBI Taxonomy" id="194682"/>
    <lineage>
        <taxon>Eukaryota</taxon>
        <taxon>Fungi</taxon>
        <taxon>Dikarya</taxon>
        <taxon>Basidiomycota</taxon>
        <taxon>Agaricomycotina</taxon>
        <taxon>Agaricomycetes</taxon>
        <taxon>Polyporales</taxon>
        <taxon>Meruliaceae</taxon>
        <taxon>Phlebia</taxon>
    </lineage>
</organism>
<accession>A0ACC1SED2</accession>
<protein>
    <submittedName>
        <fullName evidence="1">Uncharacterized protein</fullName>
    </submittedName>
</protein>
<comment type="caution">
    <text evidence="1">The sequence shown here is derived from an EMBL/GenBank/DDBJ whole genome shotgun (WGS) entry which is preliminary data.</text>
</comment>
<evidence type="ECO:0000313" key="2">
    <source>
        <dbReference type="Proteomes" id="UP001148662"/>
    </source>
</evidence>
<keyword evidence="2" id="KW-1185">Reference proteome</keyword>
<evidence type="ECO:0000313" key="1">
    <source>
        <dbReference type="EMBL" id="KAJ3537947.1"/>
    </source>
</evidence>
<proteinExistence type="predicted"/>
<reference evidence="1" key="1">
    <citation type="submission" date="2022-07" db="EMBL/GenBank/DDBJ databases">
        <title>Genome Sequence of Phlebia brevispora.</title>
        <authorList>
            <person name="Buettner E."/>
        </authorList>
    </citation>
    <scope>NUCLEOTIDE SEQUENCE</scope>
    <source>
        <strain evidence="1">MPL23</strain>
    </source>
</reference>
<dbReference type="Proteomes" id="UP001148662">
    <property type="component" value="Unassembled WGS sequence"/>
</dbReference>
<gene>
    <name evidence="1" type="ORF">NM688_g6592</name>
</gene>
<sequence length="750" mass="85443">MPLETYRVILTRTFANSPPAPQRREGVESLKVGHSRFLSEGNSKSKWSKSPKNPENGSEDISNDEADSLSDGKGRFSPTSSHLFKLILPLEKLRLGKPRSEPPTVFLLHPSQPLSHISRLIAVSLTPDDYQSIFFRSMSPRGRRLQWSDSTDVGDFIRHAARATEFEIYIDEQRSLQVEVPTFADRTRFLRRRLERVQRELTSMEELKHRCDEEAHQGARRMAVGGFGMLVVYWGTVARLTFWDLGWDIMEPVTYLSGLSMVILGYLWFLYQGREVSYSSVLDRSISTRRQALYKAHGFDIERWVDLLGEARATRKEISLIAEDYDERRWKEREDEEGTDHQDLEELKKSLAEEKTKSSESRKSWCTHNSRRPSLQTSNVLVTQTLRQDLLYTRYPLVKRFTSISSLDTRLFIQISSRTYCADRSNMHSVYIGHGQTLWSASETAVLVAKGVPKLHTGAIGSVRAMADARAPAAPTPSSYLHSKNKMAIGTTQTLPSIPHYVPATPTTADSRSRPAVDWADLAVIDLSKAKDEEGVKALAAQARDAMREQGFFYVINHGYTSPQKNRIFDIADVPFSLVDESEKRQYVGKMLQGSFIGYKPRQYWHVDGGVPDEVENFNPVHHRNLLTTPQPEAVRPLLPELSAFARHNHLTVLHGVLRLLALGLELPEDAFTKTHGFDTDNESYVRFMKYHPRPEDAEEKAHHTWLKGHTDFGSITILWSQPVSALQILSPDGKWRWIKHVDNALVRPI</sequence>